<gene>
    <name evidence="1" type="ORF">FOMPIDRAFT_1055144</name>
</gene>
<dbReference type="HOGENOM" id="CLU_2096910_0_0_1"/>
<evidence type="ECO:0000313" key="2">
    <source>
        <dbReference type="Proteomes" id="UP000015241"/>
    </source>
</evidence>
<sequence length="116" mass="13420">MLLDMHPEEISLIRDPEEFATEPLHHRQVFVALEAPSMNRETRAAWLDDYKLLLHLTMVYRIAYNKQALRMLQVSPLGSIMPPSCKTSTVDLISVPWDIAVLSTHKHIALHWRHGK</sequence>
<dbReference type="AlphaFoldDB" id="S8F650"/>
<dbReference type="STRING" id="743788.S8F650"/>
<organism evidence="1 2">
    <name type="scientific">Fomitopsis schrenkii</name>
    <name type="common">Brown rot fungus</name>
    <dbReference type="NCBI Taxonomy" id="2126942"/>
    <lineage>
        <taxon>Eukaryota</taxon>
        <taxon>Fungi</taxon>
        <taxon>Dikarya</taxon>
        <taxon>Basidiomycota</taxon>
        <taxon>Agaricomycotina</taxon>
        <taxon>Agaricomycetes</taxon>
        <taxon>Polyporales</taxon>
        <taxon>Fomitopsis</taxon>
    </lineage>
</organism>
<keyword evidence="2" id="KW-1185">Reference proteome</keyword>
<name>S8F650_FOMSC</name>
<dbReference type="InParanoid" id="S8F650"/>
<accession>S8F650</accession>
<protein>
    <submittedName>
        <fullName evidence="1">Uncharacterized protein</fullName>
    </submittedName>
</protein>
<dbReference type="EMBL" id="KE504235">
    <property type="protein sequence ID" value="EPS94379.1"/>
    <property type="molecule type" value="Genomic_DNA"/>
</dbReference>
<reference evidence="1 2" key="1">
    <citation type="journal article" date="2012" name="Science">
        <title>The Paleozoic origin of enzymatic lignin decomposition reconstructed from 31 fungal genomes.</title>
        <authorList>
            <person name="Floudas D."/>
            <person name="Binder M."/>
            <person name="Riley R."/>
            <person name="Barry K."/>
            <person name="Blanchette R.A."/>
            <person name="Henrissat B."/>
            <person name="Martinez A.T."/>
            <person name="Otillar R."/>
            <person name="Spatafora J.W."/>
            <person name="Yadav J.S."/>
            <person name="Aerts A."/>
            <person name="Benoit I."/>
            <person name="Boyd A."/>
            <person name="Carlson A."/>
            <person name="Copeland A."/>
            <person name="Coutinho P.M."/>
            <person name="de Vries R.P."/>
            <person name="Ferreira P."/>
            <person name="Findley K."/>
            <person name="Foster B."/>
            <person name="Gaskell J."/>
            <person name="Glotzer D."/>
            <person name="Gorecki P."/>
            <person name="Heitman J."/>
            <person name="Hesse C."/>
            <person name="Hori C."/>
            <person name="Igarashi K."/>
            <person name="Jurgens J.A."/>
            <person name="Kallen N."/>
            <person name="Kersten P."/>
            <person name="Kohler A."/>
            <person name="Kuees U."/>
            <person name="Kumar T.K.A."/>
            <person name="Kuo A."/>
            <person name="LaButti K."/>
            <person name="Larrondo L.F."/>
            <person name="Lindquist E."/>
            <person name="Ling A."/>
            <person name="Lombard V."/>
            <person name="Lucas S."/>
            <person name="Lundell T."/>
            <person name="Martin R."/>
            <person name="McLaughlin D.J."/>
            <person name="Morgenstern I."/>
            <person name="Morin E."/>
            <person name="Murat C."/>
            <person name="Nagy L.G."/>
            <person name="Nolan M."/>
            <person name="Ohm R.A."/>
            <person name="Patyshakuliyeva A."/>
            <person name="Rokas A."/>
            <person name="Ruiz-Duenas F.J."/>
            <person name="Sabat G."/>
            <person name="Salamov A."/>
            <person name="Samejima M."/>
            <person name="Schmutz J."/>
            <person name="Slot J.C."/>
            <person name="St John F."/>
            <person name="Stenlid J."/>
            <person name="Sun H."/>
            <person name="Sun S."/>
            <person name="Syed K."/>
            <person name="Tsang A."/>
            <person name="Wiebenga A."/>
            <person name="Young D."/>
            <person name="Pisabarro A."/>
            <person name="Eastwood D.C."/>
            <person name="Martin F."/>
            <person name="Cullen D."/>
            <person name="Grigoriev I.V."/>
            <person name="Hibbett D.S."/>
        </authorList>
    </citation>
    <scope>NUCLEOTIDE SEQUENCE</scope>
    <source>
        <strain evidence="2">FP-58527</strain>
    </source>
</reference>
<dbReference type="Proteomes" id="UP000015241">
    <property type="component" value="Unassembled WGS sequence"/>
</dbReference>
<evidence type="ECO:0000313" key="1">
    <source>
        <dbReference type="EMBL" id="EPS94379.1"/>
    </source>
</evidence>
<proteinExistence type="predicted"/>
<dbReference type="OrthoDB" id="2640904at2759"/>